<feature type="non-terminal residue" evidence="1">
    <location>
        <position position="1"/>
    </location>
</feature>
<gene>
    <name evidence="1" type="ORF">CR513_49987</name>
</gene>
<dbReference type="Proteomes" id="UP000257109">
    <property type="component" value="Unassembled WGS sequence"/>
</dbReference>
<sequence>MASEAKIIVEGPDGAKYEALLAGIRLAKELRVEVLTAKSDFQFVTSRAELLSKLASTNRLGNNPLVIQETTSHPTIEKEKRYAMWPTLNHGWIHFWITCEKIYSQLTF</sequence>
<name>A0A371EXI6_MUCPR</name>
<dbReference type="AlphaFoldDB" id="A0A371EXI6"/>
<comment type="caution">
    <text evidence="1">The sequence shown here is derived from an EMBL/GenBank/DDBJ whole genome shotgun (WGS) entry which is preliminary data.</text>
</comment>
<dbReference type="EMBL" id="QJKJ01011586">
    <property type="protein sequence ID" value="RDX70748.1"/>
    <property type="molecule type" value="Genomic_DNA"/>
</dbReference>
<evidence type="ECO:0000313" key="1">
    <source>
        <dbReference type="EMBL" id="RDX70748.1"/>
    </source>
</evidence>
<protein>
    <recommendedName>
        <fullName evidence="3">RNase H type-1 domain-containing protein</fullName>
    </recommendedName>
</protein>
<evidence type="ECO:0000313" key="2">
    <source>
        <dbReference type="Proteomes" id="UP000257109"/>
    </source>
</evidence>
<reference evidence="1" key="1">
    <citation type="submission" date="2018-05" db="EMBL/GenBank/DDBJ databases">
        <title>Draft genome of Mucuna pruriens seed.</title>
        <authorList>
            <person name="Nnadi N.E."/>
            <person name="Vos R."/>
            <person name="Hasami M.H."/>
            <person name="Devisetty U.K."/>
            <person name="Aguiy J.C."/>
        </authorList>
    </citation>
    <scope>NUCLEOTIDE SEQUENCE [LARGE SCALE GENOMIC DNA]</scope>
    <source>
        <strain evidence="1">JCA_2017</strain>
    </source>
</reference>
<dbReference type="OrthoDB" id="1934793at2759"/>
<accession>A0A371EXI6</accession>
<proteinExistence type="predicted"/>
<keyword evidence="2" id="KW-1185">Reference proteome</keyword>
<evidence type="ECO:0008006" key="3">
    <source>
        <dbReference type="Google" id="ProtNLM"/>
    </source>
</evidence>
<organism evidence="1 2">
    <name type="scientific">Mucuna pruriens</name>
    <name type="common">Velvet bean</name>
    <name type="synonym">Dolichos pruriens</name>
    <dbReference type="NCBI Taxonomy" id="157652"/>
    <lineage>
        <taxon>Eukaryota</taxon>
        <taxon>Viridiplantae</taxon>
        <taxon>Streptophyta</taxon>
        <taxon>Embryophyta</taxon>
        <taxon>Tracheophyta</taxon>
        <taxon>Spermatophyta</taxon>
        <taxon>Magnoliopsida</taxon>
        <taxon>eudicotyledons</taxon>
        <taxon>Gunneridae</taxon>
        <taxon>Pentapetalae</taxon>
        <taxon>rosids</taxon>
        <taxon>fabids</taxon>
        <taxon>Fabales</taxon>
        <taxon>Fabaceae</taxon>
        <taxon>Papilionoideae</taxon>
        <taxon>50 kb inversion clade</taxon>
        <taxon>NPAAA clade</taxon>
        <taxon>indigoferoid/millettioid clade</taxon>
        <taxon>Phaseoleae</taxon>
        <taxon>Mucuna</taxon>
    </lineage>
</organism>